<feature type="compositionally biased region" description="Basic and acidic residues" evidence="1">
    <location>
        <begin position="13"/>
        <end position="23"/>
    </location>
</feature>
<evidence type="ECO:0000256" key="1">
    <source>
        <dbReference type="SAM" id="MobiDB-lite"/>
    </source>
</evidence>
<dbReference type="AlphaFoldDB" id="A0AAD7MVS4"/>
<feature type="region of interest" description="Disordered" evidence="1">
    <location>
        <begin position="1"/>
        <end position="23"/>
    </location>
</feature>
<gene>
    <name evidence="2" type="ORF">B0H16DRAFT_1731434</name>
</gene>
<proteinExistence type="predicted"/>
<comment type="caution">
    <text evidence="2">The sequence shown here is derived from an EMBL/GenBank/DDBJ whole genome shotgun (WGS) entry which is preliminary data.</text>
</comment>
<evidence type="ECO:0000313" key="3">
    <source>
        <dbReference type="Proteomes" id="UP001215598"/>
    </source>
</evidence>
<accession>A0AAD7MVS4</accession>
<keyword evidence="3" id="KW-1185">Reference proteome</keyword>
<sequence>MTAAGRARLHQATYHEKNRDKLATGEATRRVRMYKRKFGSEAYAAYEQVQWQRRRNAQDRRDAKAIKAGFYPRGLPNLHGLETLEPDTES</sequence>
<dbReference type="Proteomes" id="UP001215598">
    <property type="component" value="Unassembled WGS sequence"/>
</dbReference>
<dbReference type="EMBL" id="JARKIB010000128">
    <property type="protein sequence ID" value="KAJ7735170.1"/>
    <property type="molecule type" value="Genomic_DNA"/>
</dbReference>
<reference evidence="2" key="1">
    <citation type="submission" date="2023-03" db="EMBL/GenBank/DDBJ databases">
        <title>Massive genome expansion in bonnet fungi (Mycena s.s.) driven by repeated elements and novel gene families across ecological guilds.</title>
        <authorList>
            <consortium name="Lawrence Berkeley National Laboratory"/>
            <person name="Harder C.B."/>
            <person name="Miyauchi S."/>
            <person name="Viragh M."/>
            <person name="Kuo A."/>
            <person name="Thoen E."/>
            <person name="Andreopoulos B."/>
            <person name="Lu D."/>
            <person name="Skrede I."/>
            <person name="Drula E."/>
            <person name="Henrissat B."/>
            <person name="Morin E."/>
            <person name="Kohler A."/>
            <person name="Barry K."/>
            <person name="LaButti K."/>
            <person name="Morin E."/>
            <person name="Salamov A."/>
            <person name="Lipzen A."/>
            <person name="Mereny Z."/>
            <person name="Hegedus B."/>
            <person name="Baldrian P."/>
            <person name="Stursova M."/>
            <person name="Weitz H."/>
            <person name="Taylor A."/>
            <person name="Grigoriev I.V."/>
            <person name="Nagy L.G."/>
            <person name="Martin F."/>
            <person name="Kauserud H."/>
        </authorList>
    </citation>
    <scope>NUCLEOTIDE SEQUENCE</scope>
    <source>
        <strain evidence="2">CBHHK182m</strain>
    </source>
</reference>
<protein>
    <submittedName>
        <fullName evidence="2">Uncharacterized protein</fullName>
    </submittedName>
</protein>
<name>A0AAD7MVS4_9AGAR</name>
<evidence type="ECO:0000313" key="2">
    <source>
        <dbReference type="EMBL" id="KAJ7735170.1"/>
    </source>
</evidence>
<organism evidence="2 3">
    <name type="scientific">Mycena metata</name>
    <dbReference type="NCBI Taxonomy" id="1033252"/>
    <lineage>
        <taxon>Eukaryota</taxon>
        <taxon>Fungi</taxon>
        <taxon>Dikarya</taxon>
        <taxon>Basidiomycota</taxon>
        <taxon>Agaricomycotina</taxon>
        <taxon>Agaricomycetes</taxon>
        <taxon>Agaricomycetidae</taxon>
        <taxon>Agaricales</taxon>
        <taxon>Marasmiineae</taxon>
        <taxon>Mycenaceae</taxon>
        <taxon>Mycena</taxon>
    </lineage>
</organism>